<feature type="domain" description="Oxo-4-hydroxy-4-carboxy-5-ureidoimidazoline decarboxylase" evidence="7">
    <location>
        <begin position="82"/>
        <end position="137"/>
    </location>
</feature>
<dbReference type="PANTHER" id="PTHR43466:SF1">
    <property type="entry name" value="2-OXO-4-HYDROXY-4-CARBOXY-5-UREIDOIMIDAZOLINE DECARBOXYLASE-RELATED"/>
    <property type="match status" value="1"/>
</dbReference>
<comment type="catalytic activity">
    <reaction evidence="1">
        <text>5-hydroxy-2-oxo-4-ureido-2,5-dihydro-1H-imidazole-5-carboxylate + H(+) = (S)-allantoin + CO2</text>
        <dbReference type="Rhea" id="RHEA:26301"/>
        <dbReference type="ChEBI" id="CHEBI:15378"/>
        <dbReference type="ChEBI" id="CHEBI:15678"/>
        <dbReference type="ChEBI" id="CHEBI:16526"/>
        <dbReference type="ChEBI" id="CHEBI:58639"/>
        <dbReference type="EC" id="4.1.1.97"/>
    </reaction>
</comment>
<accession>A0A1H9WDC3</accession>
<keyword evidence="6" id="KW-0456">Lyase</keyword>
<dbReference type="Pfam" id="PF09349">
    <property type="entry name" value="OHCU_decarbox"/>
    <property type="match status" value="2"/>
</dbReference>
<dbReference type="EC" id="4.1.1.97" evidence="3"/>
<protein>
    <recommendedName>
        <fullName evidence="3">2-oxo-4-hydroxy-4-carboxy-5-ureidoimidazoline decarboxylase</fullName>
        <ecNumber evidence="3">4.1.1.97</ecNumber>
    </recommendedName>
</protein>
<keyword evidence="5" id="KW-0210">Decarboxylase</keyword>
<dbReference type="PANTHER" id="PTHR43466">
    <property type="entry name" value="2-OXO-4-HYDROXY-4-CARBOXY-5-UREIDOIMIDAZOLINE DECARBOXYLASE-RELATED"/>
    <property type="match status" value="1"/>
</dbReference>
<proteinExistence type="predicted"/>
<dbReference type="InterPro" id="IPR018020">
    <property type="entry name" value="OHCU_decarboxylase"/>
</dbReference>
<dbReference type="InterPro" id="IPR036778">
    <property type="entry name" value="OHCU_decarboxylase_sf"/>
</dbReference>
<dbReference type="GO" id="GO:0006144">
    <property type="term" value="P:purine nucleobase metabolic process"/>
    <property type="evidence" value="ECO:0007669"/>
    <property type="project" value="UniProtKB-KW"/>
</dbReference>
<feature type="domain" description="Oxo-4-hydroxy-4-carboxy-5-ureidoimidazoline decarboxylase" evidence="7">
    <location>
        <begin position="9"/>
        <end position="74"/>
    </location>
</feature>
<evidence type="ECO:0000313" key="9">
    <source>
        <dbReference type="Proteomes" id="UP000199051"/>
    </source>
</evidence>
<evidence type="ECO:0000256" key="2">
    <source>
        <dbReference type="ARBA" id="ARBA00004754"/>
    </source>
</evidence>
<dbReference type="AlphaFoldDB" id="A0A1H9WDC3"/>
<comment type="pathway">
    <text evidence="2">Purine metabolism; urate degradation; (S)-allantoin from urate: step 3/3.</text>
</comment>
<evidence type="ECO:0000259" key="7">
    <source>
        <dbReference type="Pfam" id="PF09349"/>
    </source>
</evidence>
<dbReference type="SUPFAM" id="SSF158694">
    <property type="entry name" value="UraD-Like"/>
    <property type="match status" value="1"/>
</dbReference>
<dbReference type="Gene3D" id="1.10.3330.10">
    <property type="entry name" value="Oxo-4-hydroxy-4-carboxy-5-ureidoimidazoline decarboxylase"/>
    <property type="match status" value="2"/>
</dbReference>
<dbReference type="EMBL" id="FOGI01000010">
    <property type="protein sequence ID" value="SES31845.1"/>
    <property type="molecule type" value="Genomic_DNA"/>
</dbReference>
<sequence length="163" mass="18032">MSSLLELLNGADEADAVADLSRCCGSARWARAVVAQRPFRSLGEVDEVSATVLATLDWAEVLPLLDQVPRVRERWPDLGRAELIYEQRVGHPFTLCTAGLGRDEVLALLRHRSGNDRAVERAAAVGELARVVAIRLRGLVLRPTRVECPQWHRRPGGDLPRGR</sequence>
<dbReference type="RefSeq" id="WP_092782594.1">
    <property type="nucleotide sequence ID" value="NZ_FOGI01000010.1"/>
</dbReference>
<evidence type="ECO:0000256" key="3">
    <source>
        <dbReference type="ARBA" id="ARBA00012257"/>
    </source>
</evidence>
<name>A0A1H9WDC3_9PSEU</name>
<organism evidence="8 9">
    <name type="scientific">Actinokineospora terrae</name>
    <dbReference type="NCBI Taxonomy" id="155974"/>
    <lineage>
        <taxon>Bacteria</taxon>
        <taxon>Bacillati</taxon>
        <taxon>Actinomycetota</taxon>
        <taxon>Actinomycetes</taxon>
        <taxon>Pseudonocardiales</taxon>
        <taxon>Pseudonocardiaceae</taxon>
        <taxon>Actinokineospora</taxon>
    </lineage>
</organism>
<dbReference type="STRING" id="155974.SAMN04487818_11095"/>
<evidence type="ECO:0000256" key="1">
    <source>
        <dbReference type="ARBA" id="ARBA00001163"/>
    </source>
</evidence>
<reference evidence="9" key="1">
    <citation type="submission" date="2016-10" db="EMBL/GenBank/DDBJ databases">
        <authorList>
            <person name="Varghese N."/>
            <person name="Submissions S."/>
        </authorList>
    </citation>
    <scope>NUCLEOTIDE SEQUENCE [LARGE SCALE GENOMIC DNA]</scope>
    <source>
        <strain evidence="9">DSM 44260</strain>
    </source>
</reference>
<gene>
    <name evidence="8" type="ORF">SAMN04487818_11095</name>
</gene>
<dbReference type="GO" id="GO:0019628">
    <property type="term" value="P:urate catabolic process"/>
    <property type="evidence" value="ECO:0007669"/>
    <property type="project" value="TreeGrafter"/>
</dbReference>
<dbReference type="GO" id="GO:0051997">
    <property type="term" value="F:2-oxo-4-hydroxy-4-carboxy-5-ureidoimidazoline decarboxylase activity"/>
    <property type="evidence" value="ECO:0007669"/>
    <property type="project" value="UniProtKB-EC"/>
</dbReference>
<keyword evidence="4" id="KW-0659">Purine metabolism</keyword>
<evidence type="ECO:0000256" key="5">
    <source>
        <dbReference type="ARBA" id="ARBA00022793"/>
    </source>
</evidence>
<evidence type="ECO:0000256" key="6">
    <source>
        <dbReference type="ARBA" id="ARBA00023239"/>
    </source>
</evidence>
<evidence type="ECO:0000313" key="8">
    <source>
        <dbReference type="EMBL" id="SES31845.1"/>
    </source>
</evidence>
<dbReference type="Proteomes" id="UP000199051">
    <property type="component" value="Unassembled WGS sequence"/>
</dbReference>
<keyword evidence="9" id="KW-1185">Reference proteome</keyword>
<evidence type="ECO:0000256" key="4">
    <source>
        <dbReference type="ARBA" id="ARBA00022631"/>
    </source>
</evidence>